<keyword evidence="2 3" id="KW-0040">ANK repeat</keyword>
<dbReference type="EMBL" id="CP009313">
    <property type="protein sequence ID" value="AJE39670.1"/>
    <property type="molecule type" value="Genomic_DNA"/>
</dbReference>
<reference evidence="6" key="1">
    <citation type="submission" date="2014-09" db="EMBL/GenBank/DDBJ databases">
        <title>Sequence of the Streptomyces nodosus genome.</title>
        <authorList>
            <person name="Sweeney P."/>
            <person name="Stephens N."/>
            <person name="Murphy C."/>
            <person name="Caffrey P."/>
        </authorList>
    </citation>
    <scope>NUCLEOTIDE SEQUENCE [LARGE SCALE GENOMIC DNA]</scope>
    <source>
        <strain evidence="6">ATCC 14899</strain>
    </source>
</reference>
<evidence type="ECO:0000313" key="6">
    <source>
        <dbReference type="Proteomes" id="UP000031526"/>
    </source>
</evidence>
<evidence type="ECO:0000313" key="7">
    <source>
        <dbReference type="Proteomes" id="UP000325763"/>
    </source>
</evidence>
<accession>A0A0B5DES8</accession>
<feature type="repeat" description="ANK" evidence="3">
    <location>
        <begin position="44"/>
        <end position="76"/>
    </location>
</feature>
<evidence type="ECO:0000256" key="2">
    <source>
        <dbReference type="ARBA" id="ARBA00023043"/>
    </source>
</evidence>
<feature type="repeat" description="ANK" evidence="3">
    <location>
        <begin position="77"/>
        <end position="109"/>
    </location>
</feature>
<organism evidence="4 6">
    <name type="scientific">Streptomyces nodosus</name>
    <dbReference type="NCBI Taxonomy" id="40318"/>
    <lineage>
        <taxon>Bacteria</taxon>
        <taxon>Bacillati</taxon>
        <taxon>Actinomycetota</taxon>
        <taxon>Actinomycetes</taxon>
        <taxon>Kitasatosporales</taxon>
        <taxon>Streptomycetaceae</taxon>
        <taxon>Streptomyces</taxon>
    </lineage>
</organism>
<dbReference type="EMBL" id="CP023747">
    <property type="protein sequence ID" value="QEV38262.1"/>
    <property type="molecule type" value="Genomic_DNA"/>
</dbReference>
<dbReference type="SMART" id="SM00248">
    <property type="entry name" value="ANK"/>
    <property type="match status" value="2"/>
</dbReference>
<dbReference type="PANTHER" id="PTHR24171">
    <property type="entry name" value="ANKYRIN REPEAT DOMAIN-CONTAINING PROTEIN 39-RELATED"/>
    <property type="match status" value="1"/>
</dbReference>
<dbReference type="OrthoDB" id="306540at2"/>
<dbReference type="InterPro" id="IPR002110">
    <property type="entry name" value="Ankyrin_rpt"/>
</dbReference>
<dbReference type="Proteomes" id="UP000325763">
    <property type="component" value="Chromosome"/>
</dbReference>
<sequence length="130" mass="13633">MSEGPDPEVVELATKIFDLARRGETETLVAYVDAGVPADLTNDRGDSLVMLAAYHGHAGTVRALLERGARADRANDRGQTPLAGAVFKGETEVIRTLLDGGADPAAGTPSAIDTARMFGKADLLELFGTH</sequence>
<dbReference type="SUPFAM" id="SSF48403">
    <property type="entry name" value="Ankyrin repeat"/>
    <property type="match status" value="1"/>
</dbReference>
<dbReference type="PROSITE" id="PS50297">
    <property type="entry name" value="ANK_REP_REGION"/>
    <property type="match status" value="2"/>
</dbReference>
<dbReference type="RefSeq" id="WP_043438405.1">
    <property type="nucleotide sequence ID" value="NZ_CP009313.1"/>
</dbReference>
<dbReference type="PROSITE" id="PS50088">
    <property type="entry name" value="ANK_REPEAT"/>
    <property type="match status" value="2"/>
</dbReference>
<reference evidence="4 6" key="2">
    <citation type="journal article" date="2016" name="Appl. Microbiol. Biotechnol.">
        <title>Exploiting the genome sequence of Streptomyces nodosus for enhanced antibiotic production.</title>
        <authorList>
            <person name="Sweeney P."/>
            <person name="Murphy C.D."/>
            <person name="Caffrey P."/>
        </authorList>
    </citation>
    <scope>NUCLEOTIDE SEQUENCE [LARGE SCALE GENOMIC DNA]</scope>
    <source>
        <strain evidence="4 6">ATCC 14899</strain>
    </source>
</reference>
<dbReference type="AlphaFoldDB" id="A0A0B5DES8"/>
<dbReference type="STRING" id="40318.SNOD_06315"/>
<evidence type="ECO:0000313" key="4">
    <source>
        <dbReference type="EMBL" id="AJE39670.1"/>
    </source>
</evidence>
<evidence type="ECO:0000256" key="1">
    <source>
        <dbReference type="ARBA" id="ARBA00022737"/>
    </source>
</evidence>
<protein>
    <submittedName>
        <fullName evidence="4 5">Ankyrin</fullName>
    </submittedName>
</protein>
<evidence type="ECO:0000313" key="5">
    <source>
        <dbReference type="EMBL" id="QEV38262.1"/>
    </source>
</evidence>
<reference evidence="5 7" key="3">
    <citation type="submission" date="2017-09" db="EMBL/GenBank/DDBJ databases">
        <title>Streptomyces genome completion.</title>
        <authorList>
            <person name="Lee N."/>
            <person name="Cho B.-K."/>
        </authorList>
    </citation>
    <scope>NUCLEOTIDE SEQUENCE [LARGE SCALE GENOMIC DNA]</scope>
    <source>
        <strain evidence="5 7">ATCC 14899</strain>
    </source>
</reference>
<keyword evidence="6" id="KW-1185">Reference proteome</keyword>
<keyword evidence="1" id="KW-0677">Repeat</keyword>
<dbReference type="KEGG" id="snq:CP978_06650"/>
<name>A0A0B5DES8_9ACTN</name>
<proteinExistence type="predicted"/>
<dbReference type="Proteomes" id="UP000031526">
    <property type="component" value="Chromosome"/>
</dbReference>
<dbReference type="Gene3D" id="1.25.40.20">
    <property type="entry name" value="Ankyrin repeat-containing domain"/>
    <property type="match status" value="1"/>
</dbReference>
<evidence type="ECO:0000256" key="3">
    <source>
        <dbReference type="PROSITE-ProRule" id="PRU00023"/>
    </source>
</evidence>
<dbReference type="InterPro" id="IPR036770">
    <property type="entry name" value="Ankyrin_rpt-contain_sf"/>
</dbReference>
<gene>
    <name evidence="5" type="ORF">CP978_06650</name>
    <name evidence="4" type="ORF">SNOD_06315</name>
</gene>
<dbReference type="Pfam" id="PF12796">
    <property type="entry name" value="Ank_2"/>
    <property type="match status" value="1"/>
</dbReference>
<dbReference type="HOGENOM" id="CLU_000134_34_2_11"/>